<evidence type="ECO:0000256" key="1">
    <source>
        <dbReference type="SAM" id="Phobius"/>
    </source>
</evidence>
<feature type="transmembrane region" description="Helical" evidence="1">
    <location>
        <begin position="6"/>
        <end position="24"/>
    </location>
</feature>
<dbReference type="EMBL" id="GGEC01093225">
    <property type="protein sequence ID" value="MBX73709.1"/>
    <property type="molecule type" value="Transcribed_RNA"/>
</dbReference>
<protein>
    <submittedName>
        <fullName evidence="2">Uncharacterized protein</fullName>
    </submittedName>
</protein>
<proteinExistence type="predicted"/>
<dbReference type="AlphaFoldDB" id="A0A2P2R372"/>
<evidence type="ECO:0000313" key="2">
    <source>
        <dbReference type="EMBL" id="MBX73709.1"/>
    </source>
</evidence>
<keyword evidence="1" id="KW-1133">Transmembrane helix</keyword>
<accession>A0A2P2R372</accession>
<keyword evidence="1" id="KW-0812">Transmembrane</keyword>
<sequence>MGEQKFTFIIISFILTLTYLLYLLCSGKERNPKQCSSNHVMHIIFLLIKA</sequence>
<reference evidence="2" key="1">
    <citation type="submission" date="2018-02" db="EMBL/GenBank/DDBJ databases">
        <title>Rhizophora mucronata_Transcriptome.</title>
        <authorList>
            <person name="Meera S.P."/>
            <person name="Sreeshan A."/>
            <person name="Augustine A."/>
        </authorList>
    </citation>
    <scope>NUCLEOTIDE SEQUENCE</scope>
    <source>
        <tissue evidence="2">Leaf</tissue>
    </source>
</reference>
<keyword evidence="1" id="KW-0472">Membrane</keyword>
<name>A0A2P2R372_RHIMU</name>
<organism evidence="2">
    <name type="scientific">Rhizophora mucronata</name>
    <name type="common">Asiatic mangrove</name>
    <dbReference type="NCBI Taxonomy" id="61149"/>
    <lineage>
        <taxon>Eukaryota</taxon>
        <taxon>Viridiplantae</taxon>
        <taxon>Streptophyta</taxon>
        <taxon>Embryophyta</taxon>
        <taxon>Tracheophyta</taxon>
        <taxon>Spermatophyta</taxon>
        <taxon>Magnoliopsida</taxon>
        <taxon>eudicotyledons</taxon>
        <taxon>Gunneridae</taxon>
        <taxon>Pentapetalae</taxon>
        <taxon>rosids</taxon>
        <taxon>fabids</taxon>
        <taxon>Malpighiales</taxon>
        <taxon>Rhizophoraceae</taxon>
        <taxon>Rhizophora</taxon>
    </lineage>
</organism>